<dbReference type="SUPFAM" id="SSF75169">
    <property type="entry name" value="DsrEFH-like"/>
    <property type="match status" value="1"/>
</dbReference>
<dbReference type="Gene3D" id="3.40.1260.10">
    <property type="entry name" value="DsrEFH-like"/>
    <property type="match status" value="1"/>
</dbReference>
<dbReference type="InterPro" id="IPR027396">
    <property type="entry name" value="DsrEFH-like"/>
</dbReference>
<name>A0A660EBS8_9LACO</name>
<keyword evidence="2" id="KW-1185">Reference proteome</keyword>
<dbReference type="RefSeq" id="WP_130845730.1">
    <property type="nucleotide sequence ID" value="NZ_BJDY01000005.1"/>
</dbReference>
<evidence type="ECO:0000313" key="1">
    <source>
        <dbReference type="EMBL" id="VDG30006.1"/>
    </source>
</evidence>
<dbReference type="Proteomes" id="UP000289996">
    <property type="component" value="Unassembled WGS sequence"/>
</dbReference>
<gene>
    <name evidence="1" type="ORF">MUDAN_MDHGFNIF_01538</name>
</gene>
<reference evidence="1 2" key="1">
    <citation type="submission" date="2018-11" db="EMBL/GenBank/DDBJ databases">
        <authorList>
            <person name="Wuyts S."/>
        </authorList>
    </citation>
    <scope>NUCLEOTIDE SEQUENCE [LARGE SCALE GENOMIC DNA]</scope>
    <source>
        <strain evidence="1">Lactobacillus mudanjiangensis AMBF249</strain>
    </source>
</reference>
<protein>
    <submittedName>
        <fullName evidence="1">Uncharacterized protein</fullName>
    </submittedName>
</protein>
<organism evidence="1 2">
    <name type="scientific">Lactiplantibacillus mudanjiangensis</name>
    <dbReference type="NCBI Taxonomy" id="1296538"/>
    <lineage>
        <taxon>Bacteria</taxon>
        <taxon>Bacillati</taxon>
        <taxon>Bacillota</taxon>
        <taxon>Bacilli</taxon>
        <taxon>Lactobacillales</taxon>
        <taxon>Lactobacillaceae</taxon>
        <taxon>Lactiplantibacillus</taxon>
    </lineage>
</organism>
<dbReference type="AlphaFoldDB" id="A0A660EBS8"/>
<sequence>MAKVVVHVDDVDKVTMAQGNVHNLLAAMPTSEIVMVVNGPAVTTLTGDKWTAFLQANPMVEVDACQNALRSHQIATTDLVAGAKVVPAGVVRIVELETQGFSYLKP</sequence>
<evidence type="ECO:0000313" key="2">
    <source>
        <dbReference type="Proteomes" id="UP000289996"/>
    </source>
</evidence>
<dbReference type="PANTHER" id="PTHR37691:SF1">
    <property type="entry name" value="BLR3518 PROTEIN"/>
    <property type="match status" value="1"/>
</dbReference>
<accession>A0A660EBS8</accession>
<dbReference type="PANTHER" id="PTHR37691">
    <property type="entry name" value="BLR3518 PROTEIN"/>
    <property type="match status" value="1"/>
</dbReference>
<proteinExistence type="predicted"/>
<dbReference type="OrthoDB" id="6412948at2"/>
<dbReference type="EMBL" id="UYIG01000163">
    <property type="protein sequence ID" value="VDG30006.1"/>
    <property type="molecule type" value="Genomic_DNA"/>
</dbReference>